<accession>A0A7J9I815</accession>
<keyword evidence="2" id="KW-1185">Reference proteome</keyword>
<dbReference type="Proteomes" id="UP000593560">
    <property type="component" value="Unassembled WGS sequence"/>
</dbReference>
<sequence length="22" mass="2627">MEHCLHIDQKLLLGVLFLEMLM</sequence>
<proteinExistence type="predicted"/>
<dbReference type="EMBL" id="JABFAD010090865">
    <property type="protein sequence ID" value="MBA0817734.1"/>
    <property type="molecule type" value="Genomic_DNA"/>
</dbReference>
<protein>
    <submittedName>
        <fullName evidence="1">Uncharacterized protein</fullName>
    </submittedName>
</protein>
<evidence type="ECO:0000313" key="2">
    <source>
        <dbReference type="Proteomes" id="UP000593560"/>
    </source>
</evidence>
<comment type="caution">
    <text evidence="1">The sequence shown here is derived from an EMBL/GenBank/DDBJ whole genome shotgun (WGS) entry which is preliminary data.</text>
</comment>
<dbReference type="AlphaFoldDB" id="A0A7J9I815"/>
<evidence type="ECO:0000313" key="1">
    <source>
        <dbReference type="EMBL" id="MBA0817734.1"/>
    </source>
</evidence>
<reference evidence="1 2" key="1">
    <citation type="journal article" date="2019" name="Genome Biol. Evol.">
        <title>Insights into the evolution of the New World diploid cottons (Gossypium, subgenus Houzingenia) based on genome sequencing.</title>
        <authorList>
            <person name="Grover C.E."/>
            <person name="Arick M.A. 2nd"/>
            <person name="Thrash A."/>
            <person name="Conover J.L."/>
            <person name="Sanders W.S."/>
            <person name="Peterson D.G."/>
            <person name="Frelichowski J.E."/>
            <person name="Scheffler J.A."/>
            <person name="Scheffler B.E."/>
            <person name="Wendel J.F."/>
        </authorList>
    </citation>
    <scope>NUCLEOTIDE SEQUENCE [LARGE SCALE GENOMIC DNA]</scope>
    <source>
        <strain evidence="1">0</strain>
        <tissue evidence="1">Leaf</tissue>
    </source>
</reference>
<organism evidence="1 2">
    <name type="scientific">Gossypium harknessii</name>
    <dbReference type="NCBI Taxonomy" id="34285"/>
    <lineage>
        <taxon>Eukaryota</taxon>
        <taxon>Viridiplantae</taxon>
        <taxon>Streptophyta</taxon>
        <taxon>Embryophyta</taxon>
        <taxon>Tracheophyta</taxon>
        <taxon>Spermatophyta</taxon>
        <taxon>Magnoliopsida</taxon>
        <taxon>eudicotyledons</taxon>
        <taxon>Gunneridae</taxon>
        <taxon>Pentapetalae</taxon>
        <taxon>rosids</taxon>
        <taxon>malvids</taxon>
        <taxon>Malvales</taxon>
        <taxon>Malvaceae</taxon>
        <taxon>Malvoideae</taxon>
        <taxon>Gossypium</taxon>
    </lineage>
</organism>
<name>A0A7J9I815_9ROSI</name>
<gene>
    <name evidence="1" type="ORF">Gohar_022334</name>
</gene>